<gene>
    <name evidence="1" type="ORF">QAD02_005269</name>
</gene>
<accession>A0ACC2NUV2</accession>
<reference evidence="1" key="1">
    <citation type="submission" date="2023-04" db="EMBL/GenBank/DDBJ databases">
        <title>A chromosome-level genome assembly of the parasitoid wasp Eretmocerus hayati.</title>
        <authorList>
            <person name="Zhong Y."/>
            <person name="Liu S."/>
            <person name="Liu Y."/>
        </authorList>
    </citation>
    <scope>NUCLEOTIDE SEQUENCE</scope>
    <source>
        <strain evidence="1">ZJU_SS_LIU_2023</strain>
    </source>
</reference>
<organism evidence="1 2">
    <name type="scientific">Eretmocerus hayati</name>
    <dbReference type="NCBI Taxonomy" id="131215"/>
    <lineage>
        <taxon>Eukaryota</taxon>
        <taxon>Metazoa</taxon>
        <taxon>Ecdysozoa</taxon>
        <taxon>Arthropoda</taxon>
        <taxon>Hexapoda</taxon>
        <taxon>Insecta</taxon>
        <taxon>Pterygota</taxon>
        <taxon>Neoptera</taxon>
        <taxon>Endopterygota</taxon>
        <taxon>Hymenoptera</taxon>
        <taxon>Apocrita</taxon>
        <taxon>Proctotrupomorpha</taxon>
        <taxon>Chalcidoidea</taxon>
        <taxon>Aphelinidae</taxon>
        <taxon>Aphelininae</taxon>
        <taxon>Eretmocerus</taxon>
    </lineage>
</organism>
<evidence type="ECO:0000313" key="2">
    <source>
        <dbReference type="Proteomes" id="UP001239111"/>
    </source>
</evidence>
<dbReference type="EMBL" id="CM056743">
    <property type="protein sequence ID" value="KAJ8674007.1"/>
    <property type="molecule type" value="Genomic_DNA"/>
</dbReference>
<protein>
    <submittedName>
        <fullName evidence="1">Uncharacterized protein</fullName>
    </submittedName>
</protein>
<name>A0ACC2NUV2_9HYME</name>
<sequence>MSSEDIAIKQPIKRLEIPINKFNDVAIPHHLDLLKKHKNNIKKYQAAQDWERVYVEQISASRIVKQLKQLLYEMDTLRNQVMDCDIATFDKLTMKSKTNTLNGIKEYTELELNLPLVERQPTASENQSQQQMQLDNRYMQVQAEQEDLERQQACLEAWNALQTDLQDLQTLFVDFNKMVHEQGELVNRVEDNVEETQHNVSNGLKHLQQASKYKVVAYPLVGALLGTCLGGPVGFLAGMKFGGLTAVGGGLLGLKCGKILKQKTIVESDMKQIEGPPDPNSESPSQNGTPSSMQQTGS</sequence>
<evidence type="ECO:0000313" key="1">
    <source>
        <dbReference type="EMBL" id="KAJ8674007.1"/>
    </source>
</evidence>
<dbReference type="Proteomes" id="UP001239111">
    <property type="component" value="Chromosome 3"/>
</dbReference>
<proteinExistence type="predicted"/>
<comment type="caution">
    <text evidence="1">The sequence shown here is derived from an EMBL/GenBank/DDBJ whole genome shotgun (WGS) entry which is preliminary data.</text>
</comment>
<keyword evidence="2" id="KW-1185">Reference proteome</keyword>